<comment type="caution">
    <text evidence="1">The sequence shown here is derived from an EMBL/GenBank/DDBJ whole genome shotgun (WGS) entry which is preliminary data.</text>
</comment>
<reference evidence="1 2" key="1">
    <citation type="submission" date="2024-08" db="EMBL/GenBank/DDBJ databases">
        <title>Draft Genome Sequence of Legionella lytica strain DSB2004, Isolated From a Fire Sprinkler System.</title>
        <authorList>
            <person name="Everhart A.D."/>
            <person name="Kidane D.T."/>
            <person name="Farone A.L."/>
            <person name="Farone M.B."/>
        </authorList>
    </citation>
    <scope>NUCLEOTIDE SEQUENCE [LARGE SCALE GENOMIC DNA]</scope>
    <source>
        <strain evidence="1 2">DSB2004</strain>
    </source>
</reference>
<evidence type="ECO:0000313" key="1">
    <source>
        <dbReference type="EMBL" id="MFJ1269373.1"/>
    </source>
</evidence>
<protein>
    <recommendedName>
        <fullName evidence="3">Serine/threonine-protein kinase</fullName>
    </recommendedName>
</protein>
<sequence>MFSEEVKQMQGKDKSNVFALFITKLSYYSCPGQEDKQLIDSIIKNIKPYFFNHSYNFLVLEDLIKYKLSLYKLISKPLAAFLQEVVECIKNRDFKKYFEHDTIQHEDLECRVQRVFESNLAIKILSNPSKGMWKSINKISLAIISLLKKYRHQSFLNEFLDDLGPSIDSKDMPHLALAFGRFAHRPSIGEVIETLKKQDDFVQIMLIHFMFFRDAYQSIPLLKLPKNLDTYQGDFKQYLRKEWVANEDPRIFFWDYIHFSPDLYNDRGRGEFHDELSCRLGISTHDEDIEDYPQRDTSWLPDCLCQEADINSEYVKSLVARNIPYVAGASGMTSLFCGAMLFLGQFTEQEEYNCYLLNVMAFIVGGGLHSIHEVLTVPRVRLGLLEQYDLSRTKLGSYHHFFALFQEDPVIQQNIDNAWESTIIWIKKHYSQLIPIQAIEEHIDLRFNSGFNYH</sequence>
<evidence type="ECO:0008006" key="3">
    <source>
        <dbReference type="Google" id="ProtNLM"/>
    </source>
</evidence>
<keyword evidence="2" id="KW-1185">Reference proteome</keyword>
<name>A0ABW8D9I5_9GAMM</name>
<dbReference type="EMBL" id="JBGORX010000005">
    <property type="protein sequence ID" value="MFJ1269373.1"/>
    <property type="molecule type" value="Genomic_DNA"/>
</dbReference>
<evidence type="ECO:0000313" key="2">
    <source>
        <dbReference type="Proteomes" id="UP001615550"/>
    </source>
</evidence>
<organism evidence="1 2">
    <name type="scientific">Legionella lytica</name>
    <dbReference type="NCBI Taxonomy" id="96232"/>
    <lineage>
        <taxon>Bacteria</taxon>
        <taxon>Pseudomonadati</taxon>
        <taxon>Pseudomonadota</taxon>
        <taxon>Gammaproteobacteria</taxon>
        <taxon>Legionellales</taxon>
        <taxon>Legionellaceae</taxon>
        <taxon>Legionella</taxon>
    </lineage>
</organism>
<dbReference type="RefSeq" id="WP_400188196.1">
    <property type="nucleotide sequence ID" value="NZ_JBGORX010000005.1"/>
</dbReference>
<accession>A0ABW8D9I5</accession>
<proteinExistence type="predicted"/>
<dbReference type="Proteomes" id="UP001615550">
    <property type="component" value="Unassembled WGS sequence"/>
</dbReference>
<gene>
    <name evidence="1" type="ORF">ACD661_12465</name>
</gene>